<dbReference type="Gene3D" id="3.20.20.370">
    <property type="entry name" value="Glycoside hydrolase/deacetylase"/>
    <property type="match status" value="1"/>
</dbReference>
<comment type="caution">
    <text evidence="2">The sequence shown here is derived from an EMBL/GenBank/DDBJ whole genome shotgun (WGS) entry which is preliminary data.</text>
</comment>
<evidence type="ECO:0000313" key="3">
    <source>
        <dbReference type="Proteomes" id="UP001522450"/>
    </source>
</evidence>
<proteinExistence type="predicted"/>
<accession>A0ABT0ARR7</accession>
<dbReference type="EMBL" id="JAAECS010000003">
    <property type="protein sequence ID" value="MCJ1989417.1"/>
    <property type="molecule type" value="Genomic_DNA"/>
</dbReference>
<dbReference type="GeneID" id="71636475"/>
<sequence>MKKVLAISFFILLAALASVLIFQVVASKTSQSVNRPIKLSSQTSNKVVTKKSDTSKKDATSQALAPEDKQKTEPKWTKSDTPIKFPILMYHHIADVVNGNTLFVPANEFKMEMTALKNAGYYTLSPDYSSTNFD</sequence>
<dbReference type="Proteomes" id="UP001522450">
    <property type="component" value="Unassembled WGS sequence"/>
</dbReference>
<evidence type="ECO:0000313" key="2">
    <source>
        <dbReference type="EMBL" id="MCJ1989417.1"/>
    </source>
</evidence>
<evidence type="ECO:0000256" key="1">
    <source>
        <dbReference type="SAM" id="MobiDB-lite"/>
    </source>
</evidence>
<feature type="compositionally biased region" description="Basic and acidic residues" evidence="1">
    <location>
        <begin position="50"/>
        <end position="59"/>
    </location>
</feature>
<feature type="compositionally biased region" description="Basic and acidic residues" evidence="1">
    <location>
        <begin position="66"/>
        <end position="78"/>
    </location>
</feature>
<gene>
    <name evidence="2" type="ORF">GYN21_04210</name>
</gene>
<dbReference type="RefSeq" id="WP_097024383.1">
    <property type="nucleotide sequence ID" value="NZ_CP017194.1"/>
</dbReference>
<name>A0ABT0ARR7_9LACT</name>
<organism evidence="2 3">
    <name type="scientific">Pseudolactococcus carnosus</name>
    <dbReference type="NCBI Taxonomy" id="2749961"/>
    <lineage>
        <taxon>Bacteria</taxon>
        <taxon>Bacillati</taxon>
        <taxon>Bacillota</taxon>
        <taxon>Bacilli</taxon>
        <taxon>Lactobacillales</taxon>
        <taxon>Streptococcaceae</taxon>
        <taxon>Pseudolactococcus</taxon>
    </lineage>
</organism>
<feature type="region of interest" description="Disordered" evidence="1">
    <location>
        <begin position="41"/>
        <end position="79"/>
    </location>
</feature>
<keyword evidence="3" id="KW-1185">Reference proteome</keyword>
<reference evidence="2 3" key="1">
    <citation type="journal article" date="2022" name="Microbiol. Res.">
        <title>Comparative genome analysis, predicted lifestyle and antimicrobial strategies of Lactococcus carnosus and Lactococcus paracarnosus isolated from meat.</title>
        <authorList>
            <person name="Werum V."/>
            <person name="Ehrmann M."/>
            <person name="Vogel R."/>
            <person name="Hilgarth M."/>
        </authorList>
    </citation>
    <scope>NUCLEOTIDE SEQUENCE [LARGE SCALE GENOMIC DNA]</scope>
    <source>
        <strain evidence="2 3">TMW22177</strain>
    </source>
</reference>
<protein>
    <submittedName>
        <fullName evidence="2">Uncharacterized protein</fullName>
    </submittedName>
</protein>